<feature type="non-terminal residue" evidence="1">
    <location>
        <position position="10"/>
    </location>
</feature>
<dbReference type="Proteomes" id="UP000005640">
    <property type="component" value="Chromosome 4"/>
</dbReference>
<dbReference type="OpenTargets" id="ENSG00000164124"/>
<reference evidence="1" key="4">
    <citation type="submission" date="2025-08" db="UniProtKB">
        <authorList>
            <consortium name="Ensembl"/>
        </authorList>
    </citation>
    <scope>IDENTIFICATION</scope>
</reference>
<reference evidence="1" key="5">
    <citation type="submission" date="2025-09" db="UniProtKB">
        <authorList>
            <consortium name="Ensembl"/>
        </authorList>
    </citation>
    <scope>IDENTIFICATION</scope>
</reference>
<dbReference type="HGNC" id="HGNC:25633">
    <property type="gene designation" value="TMEM144"/>
</dbReference>
<dbReference type="GeneTree" id="ENSGT00390000012574"/>
<dbReference type="OrthoDB" id="426527at2759"/>
<dbReference type="VEuPathDB" id="HostDB:ENSG00000164124"/>
<proteinExistence type="predicted"/>
<evidence type="ECO:0000313" key="2">
    <source>
        <dbReference type="Proteomes" id="UP000005640"/>
    </source>
</evidence>
<dbReference type="Ensembl" id="ENST00000511038.5">
    <property type="protein sequence ID" value="ENSP00000422255.1"/>
    <property type="gene ID" value="ENSG00000164124.11"/>
</dbReference>
<dbReference type="OMA" id="FCHFSGI"/>
<name>A0A1D5RMR6_HUMAN</name>
<dbReference type="ExpressionAtlas" id="A0A1D5RMR6">
    <property type="expression patterns" value="baseline and differential"/>
</dbReference>
<dbReference type="Ensembl" id="ENST00000511038.5">
    <property type="protein sequence ID" value="ENSP00000422255.1"/>
    <property type="gene ID" value="ENSG00000164124.12"/>
</dbReference>
<dbReference type="ChiTaRS" id="TMEM144">
    <property type="organism name" value="human"/>
</dbReference>
<dbReference type="Antibodypedia" id="28144">
    <property type="antibodies" value="30 antibodies from 12 providers"/>
</dbReference>
<protein>
    <submittedName>
        <fullName evidence="1">Transmembrane protein 144</fullName>
    </submittedName>
</protein>
<keyword evidence="2" id="KW-1185">Reference proteome</keyword>
<gene>
    <name evidence="1" type="primary">TMEM144</name>
</gene>
<reference evidence="1 2" key="2">
    <citation type="journal article" date="2004" name="Nature">
        <title>Finishing the euchromatic sequence of the human genome.</title>
        <authorList>
            <consortium name="International Human Genome Sequencing Consortium"/>
        </authorList>
    </citation>
    <scope>NUCLEOTIDE SEQUENCE [LARGE SCALE GENOMIC DNA]</scope>
</reference>
<reference evidence="1 2" key="3">
    <citation type="journal article" date="2005" name="Nature">
        <title>Generation and annotation of the DNA sequences of human chromosomes 2 and 4.</title>
        <authorList>
            <person name="Hillier L.W."/>
            <person name="Graves T.A."/>
            <person name="Fulton R.S."/>
            <person name="Fulton L.A."/>
            <person name="Pepin K.H."/>
            <person name="Minx P."/>
            <person name="Wagner-McPherson C."/>
            <person name="Layman D."/>
            <person name="Wylie K."/>
            <person name="Sekhon M."/>
            <person name="Becker M.C."/>
            <person name="Fewell G.A."/>
            <person name="Delehaunty K.D."/>
            <person name="Miner T.L."/>
            <person name="Nash W.E."/>
            <person name="Kremitzki C."/>
            <person name="Oddy L."/>
            <person name="Du H."/>
            <person name="Sun H."/>
            <person name="Bradshaw-Cordum H."/>
            <person name="Ali J."/>
            <person name="Carter J."/>
            <person name="Cordes M."/>
            <person name="Harris A."/>
            <person name="Isak A."/>
            <person name="van Brunt A."/>
            <person name="Nguyen C."/>
            <person name="Du F."/>
            <person name="Courtney L."/>
            <person name="Kalicki J."/>
            <person name="Ozersky P."/>
            <person name="Abbott S."/>
            <person name="Armstrong J."/>
            <person name="Belter E.A."/>
            <person name="Caruso L."/>
            <person name="Cedroni M."/>
            <person name="Cotton M."/>
            <person name="Davidson T."/>
            <person name="Desai A."/>
            <person name="Elliott G."/>
            <person name="Erb T."/>
            <person name="Fronick C."/>
            <person name="Gaige T."/>
            <person name="Haakenson W."/>
            <person name="Haglund K."/>
            <person name="Holmes A."/>
            <person name="Harkins R."/>
            <person name="Kim K."/>
            <person name="Kruchowski S.S."/>
            <person name="Strong C.M."/>
            <person name="Grewal N."/>
            <person name="Goyea E."/>
            <person name="Hou S."/>
            <person name="Levy A."/>
            <person name="Martinka S."/>
            <person name="Mead K."/>
            <person name="McLellan M.D."/>
            <person name="Meyer R."/>
            <person name="Randall-Maher J."/>
            <person name="Tomlinson C."/>
            <person name="Dauphin-Kohlberg S."/>
            <person name="Kozlowicz-Reilly A."/>
            <person name="Shah N."/>
            <person name="Swearengen-Shahid S."/>
            <person name="Snider J."/>
            <person name="Strong J.T."/>
            <person name="Thompson J."/>
            <person name="Yoakum M."/>
            <person name="Leonard S."/>
            <person name="Pearman C."/>
            <person name="Trani L."/>
            <person name="Radionenko M."/>
            <person name="Waligorski J.E."/>
            <person name="Wang C."/>
            <person name="Rock S.M."/>
            <person name="Tin-Wollam A.M."/>
            <person name="Maupin R."/>
            <person name="Latreille P."/>
            <person name="Wendl M.C."/>
            <person name="Yang S.P."/>
            <person name="Pohl C."/>
            <person name="Wallis J.W."/>
            <person name="Spieth J."/>
            <person name="Bieri T.A."/>
            <person name="Berkowicz N."/>
            <person name="Nelson J.O."/>
            <person name="Osborne J."/>
            <person name="Ding L."/>
            <person name="Meyer R."/>
            <person name="Sabo A."/>
            <person name="Shotland Y."/>
            <person name="Sinha P."/>
            <person name="Wohldmann P.E."/>
            <person name="Cook L.L."/>
            <person name="Hickenbotham M.T."/>
            <person name="Eldred J."/>
            <person name="Williams D."/>
            <person name="Jones T.A."/>
            <person name="She X."/>
            <person name="Ciccarelli F.D."/>
            <person name="Izaurralde E."/>
            <person name="Taylor J."/>
            <person name="Schmutz J."/>
            <person name="Myers R.M."/>
            <person name="Cox D.R."/>
            <person name="Huang X."/>
            <person name="McPherson J.D."/>
            <person name="Mardis E.R."/>
            <person name="Clifton S.W."/>
            <person name="Warren W.C."/>
            <person name="Chinwalla A.T."/>
            <person name="Eddy S.R."/>
            <person name="Marra M.A."/>
            <person name="Ovcharenko I."/>
            <person name="Furey T.S."/>
            <person name="Miller W."/>
            <person name="Eichler E.E."/>
            <person name="Bork P."/>
            <person name="Suyama M."/>
            <person name="Torrents D."/>
            <person name="Waterston R.H."/>
            <person name="Wilson R.K."/>
        </authorList>
    </citation>
    <scope>NUCLEOTIDE SEQUENCE [LARGE SCALE GENOMIC DNA]</scope>
</reference>
<reference evidence="1 2" key="1">
    <citation type="journal article" date="2001" name="Nature">
        <title>Initial sequencing and analysis of the human genome.</title>
        <authorList>
            <consortium name="International Human Genome Sequencing Consortium"/>
            <person name="Lander E.S."/>
            <person name="Linton L.M."/>
            <person name="Birren B."/>
            <person name="Nusbaum C."/>
            <person name="Zody M.C."/>
            <person name="Baldwin J."/>
            <person name="Devon K."/>
            <person name="Dewar K."/>
            <person name="Doyle M."/>
            <person name="FitzHugh W."/>
            <person name="Funke R."/>
            <person name="Gage D."/>
            <person name="Harris K."/>
            <person name="Heaford A."/>
            <person name="Howland J."/>
            <person name="Kann L."/>
            <person name="Lehoczky J."/>
            <person name="LeVine R."/>
            <person name="McEwan P."/>
            <person name="McKernan K."/>
            <person name="Meldrim J."/>
            <person name="Mesirov J.P."/>
            <person name="Miranda C."/>
            <person name="Morris W."/>
            <person name="Naylor J."/>
            <person name="Raymond C."/>
            <person name="Rosetti M."/>
            <person name="Santos R."/>
            <person name="Sheridan A."/>
            <person name="Sougnez C."/>
            <person name="Stange-Thomann N."/>
            <person name="Stojanovic N."/>
            <person name="Subramanian A."/>
            <person name="Wyman D."/>
            <person name="Rogers J."/>
            <person name="Sulston J."/>
            <person name="Ainscough R."/>
            <person name="Beck S."/>
            <person name="Bentley D."/>
            <person name="Burton J."/>
            <person name="Clee C."/>
            <person name="Carter N."/>
            <person name="Coulson A."/>
            <person name="Deadman R."/>
            <person name="Deloukas P."/>
            <person name="Dunham A."/>
            <person name="Dunham I."/>
            <person name="Durbin R."/>
            <person name="French L."/>
            <person name="Grafham D."/>
            <person name="Gregory S."/>
            <person name="Hubbard T."/>
            <person name="Humphray S."/>
            <person name="Hunt A."/>
            <person name="Jones M."/>
            <person name="Lloyd C."/>
            <person name="McMurray A."/>
            <person name="Matthews L."/>
            <person name="Mercer S."/>
            <person name="Milne S."/>
            <person name="Mullikin J.C."/>
            <person name="Mungall A."/>
            <person name="Plumb R."/>
            <person name="Ross M."/>
            <person name="Shownkeen R."/>
            <person name="Sims S."/>
            <person name="Waterston R.H."/>
            <person name="Wilson R.K."/>
            <person name="Hillier L.W."/>
            <person name="McPherson J.D."/>
            <person name="Marra M.A."/>
            <person name="Mardis E.R."/>
            <person name="Fulton L.A."/>
            <person name="Chinwalla A.T."/>
            <person name="Pepin K.H."/>
            <person name="Gish W.R."/>
            <person name="Chissoe S.L."/>
            <person name="Wendl M.C."/>
            <person name="Delehaunty K.D."/>
            <person name="Miner T.L."/>
            <person name="Delehaunty A."/>
            <person name="Kramer J.B."/>
            <person name="Cook L.L."/>
            <person name="Fulton R.S."/>
            <person name="Johnson D.L."/>
            <person name="Minx P.J."/>
            <person name="Clifton S.W."/>
            <person name="Hawkins T."/>
            <person name="Branscomb E."/>
            <person name="Predki P."/>
            <person name="Richardson P."/>
            <person name="Wenning S."/>
            <person name="Slezak T."/>
            <person name="Doggett N."/>
            <person name="Cheng J.F."/>
            <person name="Olsen A."/>
            <person name="Lucas S."/>
            <person name="Elkin C."/>
            <person name="Uberbacher E."/>
            <person name="Frazier M."/>
            <person name="Gibbs R.A."/>
            <person name="Muzny D.M."/>
            <person name="Scherer S.E."/>
            <person name="Bouck J.B."/>
            <person name="Sodergren E.J."/>
            <person name="Worley K.C."/>
            <person name="Rives C.M."/>
            <person name="Gorrell J.H."/>
            <person name="Metzker M.L."/>
            <person name="Naylor S.L."/>
            <person name="Kucherlapati R.S."/>
            <person name="Nelson D.L."/>
            <person name="Weinstock G.M."/>
            <person name="Sakaki Y."/>
            <person name="Fujiyama A."/>
            <person name="Hattori M."/>
            <person name="Yada T."/>
            <person name="Toyoda A."/>
            <person name="Itoh T."/>
            <person name="Kawagoe C."/>
            <person name="Watanabe H."/>
            <person name="Totoki Y."/>
            <person name="Taylor T."/>
            <person name="Weissenbach J."/>
            <person name="Heilig R."/>
            <person name="Saurin W."/>
            <person name="Artiguenave F."/>
            <person name="Brottier P."/>
            <person name="Bruls T."/>
            <person name="Pelletier E."/>
            <person name="Robert C."/>
            <person name="Wincker P."/>
            <person name="Smith D.R."/>
            <person name="Doucette-Stamm L."/>
            <person name="Rubenfield M."/>
            <person name="Weinstock K."/>
            <person name="Lee H.M."/>
            <person name="Dubois J."/>
            <person name="Rosenthal A."/>
            <person name="Platzer M."/>
            <person name="Nyakatura G."/>
            <person name="Taudien S."/>
            <person name="Rump A."/>
            <person name="Yang H."/>
            <person name="Yu J."/>
            <person name="Wang J."/>
            <person name="Huang G."/>
            <person name="Gu J."/>
            <person name="Hood L."/>
            <person name="Rowen L."/>
            <person name="Madan A."/>
            <person name="Qin S."/>
            <person name="Davis R.W."/>
            <person name="Federspiel N.A."/>
            <person name="Abola A.P."/>
            <person name="Proctor M.J."/>
            <person name="Myers R.M."/>
            <person name="Schmutz J."/>
            <person name="Dickson M."/>
            <person name="Grimwood J."/>
            <person name="Cox D.R."/>
            <person name="Olson M.V."/>
            <person name="Kaul R."/>
            <person name="Raymond C."/>
            <person name="Shimizu N."/>
            <person name="Kawasaki K."/>
            <person name="Minoshima S."/>
            <person name="Evans G.A."/>
            <person name="Athanasiou M."/>
            <person name="Schultz R."/>
            <person name="Roe B.A."/>
            <person name="Chen F."/>
            <person name="Pan H."/>
            <person name="Ramser J."/>
            <person name="Lehrach H."/>
            <person name="Reinhardt R."/>
            <person name="McCombie W.R."/>
            <person name="de la Bastide M."/>
            <person name="Dedhia N."/>
            <person name="Blocker H."/>
            <person name="Hornischer K."/>
            <person name="Nordsiek G."/>
            <person name="Agarwala R."/>
            <person name="Aravind L."/>
            <person name="Bailey J.A."/>
            <person name="Bateman A."/>
            <person name="Batzoglou S."/>
            <person name="Birney E."/>
            <person name="Bork P."/>
            <person name="Brown D.G."/>
            <person name="Burge C.B."/>
            <person name="Cerutti L."/>
            <person name="Chen H.C."/>
            <person name="Church D."/>
            <person name="Clamp M."/>
            <person name="Copley R.R."/>
            <person name="Doerks T."/>
            <person name="Eddy S.R."/>
            <person name="Eichler E.E."/>
            <person name="Furey T.S."/>
            <person name="Galagan J."/>
            <person name="Gilbert J.G."/>
            <person name="Harmon C."/>
            <person name="Hayashizaki Y."/>
            <person name="Haussler D."/>
            <person name="Hermjakob H."/>
            <person name="Hokamp K."/>
            <person name="Jang W."/>
            <person name="Johnson L.S."/>
            <person name="Jones T.A."/>
            <person name="Kasif S."/>
            <person name="Kaspryzk A."/>
            <person name="Kennedy S."/>
            <person name="Kent W.J."/>
            <person name="Kitts P."/>
            <person name="Koonin E.V."/>
            <person name="Korf I."/>
            <person name="Kulp D."/>
            <person name="Lancet D."/>
            <person name="Lowe T.M."/>
            <person name="McLysaght A."/>
            <person name="Mikkelsen T."/>
            <person name="Moran J.V."/>
            <person name="Mulder N."/>
            <person name="Pollara V.J."/>
            <person name="Ponting C.P."/>
            <person name="Schuler G."/>
            <person name="Schultz J."/>
            <person name="Slater G."/>
            <person name="Smit A.F."/>
            <person name="Stupka E."/>
            <person name="Szustakowski J."/>
            <person name="Thierry-Mieg D."/>
            <person name="Thierry-Mieg J."/>
            <person name="Wagner L."/>
            <person name="Wallis J."/>
            <person name="Wheeler R."/>
            <person name="Williams A."/>
            <person name="Wolf Y.I."/>
            <person name="Wolfe K.H."/>
            <person name="Yang S.P."/>
            <person name="Yeh R.F."/>
            <person name="Collins F."/>
            <person name="Guyer M.S."/>
            <person name="Peterson J."/>
            <person name="Felsenfeld A."/>
            <person name="Wetterstrand K.A."/>
            <person name="Patrinos A."/>
            <person name="Morgan M.J."/>
            <person name="de Jong P."/>
            <person name="Catanese J.J."/>
            <person name="Osoegawa K."/>
            <person name="Shizuya H."/>
            <person name="Choi S."/>
            <person name="Chen Y.J."/>
        </authorList>
    </citation>
    <scope>NUCLEOTIDE SEQUENCE [LARGE SCALE GENOMIC DNA]</scope>
</reference>
<evidence type="ECO:0000313" key="1">
    <source>
        <dbReference type="Ensembl" id="ENSP00000422255.1"/>
    </source>
</evidence>
<dbReference type="EMBL" id="AC098679">
    <property type="status" value="NOT_ANNOTATED_CDS"/>
    <property type="molecule type" value="Genomic_DNA"/>
</dbReference>
<dbReference type="Bgee" id="ENSG00000164124">
    <property type="expression patterns" value="Expressed in corpus callosum and 163 other cell types or tissues"/>
</dbReference>
<sequence length="10" mass="1069">MSNNGADLTF</sequence>
<organism evidence="1 2">
    <name type="scientific">Homo sapiens</name>
    <name type="common">Human</name>
    <dbReference type="NCBI Taxonomy" id="9606"/>
    <lineage>
        <taxon>Eukaryota</taxon>
        <taxon>Metazoa</taxon>
        <taxon>Chordata</taxon>
        <taxon>Craniata</taxon>
        <taxon>Vertebrata</taxon>
        <taxon>Euteleostomi</taxon>
        <taxon>Mammalia</taxon>
        <taxon>Eutheria</taxon>
        <taxon>Euarchontoglires</taxon>
        <taxon>Primates</taxon>
        <taxon>Haplorrhini</taxon>
        <taxon>Catarrhini</taxon>
        <taxon>Hominidae</taxon>
        <taxon>Homo</taxon>
    </lineage>
</organism>
<accession>A0A1D5RMR6</accession>